<feature type="domain" description="Rhodanese" evidence="9">
    <location>
        <begin position="17"/>
        <end position="135"/>
    </location>
</feature>
<dbReference type="InterPro" id="IPR001763">
    <property type="entry name" value="Rhodanese-like_dom"/>
</dbReference>
<dbReference type="Pfam" id="PF15400">
    <property type="entry name" value="TEX33"/>
    <property type="match status" value="1"/>
</dbReference>
<dbReference type="GO" id="GO:0005759">
    <property type="term" value="C:mitochondrial matrix"/>
    <property type="evidence" value="ECO:0007669"/>
    <property type="project" value="UniProtKB-SubCell"/>
</dbReference>
<dbReference type="Gene3D" id="3.40.250.10">
    <property type="entry name" value="Rhodanese-like domain"/>
    <property type="match status" value="2"/>
</dbReference>
<evidence type="ECO:0000256" key="7">
    <source>
        <dbReference type="ARBA" id="ARBA00047549"/>
    </source>
</evidence>
<dbReference type="InterPro" id="IPR029234">
    <property type="entry name" value="CIMIP4"/>
</dbReference>
<dbReference type="PROSITE" id="PS00380">
    <property type="entry name" value="RHODANESE_1"/>
    <property type="match status" value="1"/>
</dbReference>
<dbReference type="Proteomes" id="UP000618051">
    <property type="component" value="Unassembled WGS sequence"/>
</dbReference>
<keyword evidence="12" id="KW-1185">Reference proteome</keyword>
<dbReference type="CDD" id="cd01448">
    <property type="entry name" value="TST_Repeat_1"/>
    <property type="match status" value="1"/>
</dbReference>
<evidence type="ECO:0000313" key="11">
    <source>
        <dbReference type="EMBL" id="KAI1239184.1"/>
    </source>
</evidence>
<dbReference type="PANTHER" id="PTHR11364">
    <property type="entry name" value="THIOSULFATE SULFERTANSFERASE"/>
    <property type="match status" value="1"/>
</dbReference>
<dbReference type="InterPro" id="IPR001307">
    <property type="entry name" value="Thiosulphate_STrfase_CS"/>
</dbReference>
<dbReference type="InterPro" id="IPR045078">
    <property type="entry name" value="TST/MPST-like"/>
</dbReference>
<dbReference type="GO" id="GO:0004792">
    <property type="term" value="F:thiosulfate-cyanide sulfurtransferase activity"/>
    <property type="evidence" value="ECO:0007669"/>
    <property type="project" value="UniProtKB-EC"/>
</dbReference>
<reference evidence="11 12" key="2">
    <citation type="journal article" date="2021" name="J. Hered.">
        <title>Feather Gene Expression Elucidates the Developmental Basis of Plumage Iridescence in African Starlings.</title>
        <authorList>
            <person name="Rubenstein D.R."/>
            <person name="Corvelo A."/>
            <person name="MacManes M.D."/>
            <person name="Maia R."/>
            <person name="Narzisi G."/>
            <person name="Rousaki A."/>
            <person name="Vandenabeele P."/>
            <person name="Shawkey M.D."/>
            <person name="Solomon J."/>
        </authorList>
    </citation>
    <scope>NUCLEOTIDE SEQUENCE [LARGE SCALE GENOMIC DNA]</scope>
    <source>
        <strain evidence="11">SS15</strain>
    </source>
</reference>
<proteinExistence type="predicted"/>
<comment type="catalytic activity">
    <reaction evidence="7">
        <text>thiosulfate + hydrogen cyanide = thiocyanate + sulfite + 2 H(+)</text>
        <dbReference type="Rhea" id="RHEA:16881"/>
        <dbReference type="ChEBI" id="CHEBI:15378"/>
        <dbReference type="ChEBI" id="CHEBI:17359"/>
        <dbReference type="ChEBI" id="CHEBI:18022"/>
        <dbReference type="ChEBI" id="CHEBI:18407"/>
        <dbReference type="ChEBI" id="CHEBI:33542"/>
        <dbReference type="EC" id="2.8.1.1"/>
    </reaction>
</comment>
<evidence type="ECO:0000259" key="9">
    <source>
        <dbReference type="PROSITE" id="PS50206"/>
    </source>
</evidence>
<evidence type="ECO:0000256" key="2">
    <source>
        <dbReference type="ARBA" id="ARBA00011245"/>
    </source>
</evidence>
<evidence type="ECO:0000256" key="8">
    <source>
        <dbReference type="RuleBase" id="RU000507"/>
    </source>
</evidence>
<name>A0A835NUW1_9PASS</name>
<accession>A0A835NUW1</accession>
<dbReference type="SMART" id="SM00450">
    <property type="entry name" value="RHOD"/>
    <property type="match status" value="2"/>
</dbReference>
<dbReference type="FunFam" id="3.40.250.10:FF:000008">
    <property type="entry name" value="Sulfurtransferase"/>
    <property type="match status" value="1"/>
</dbReference>
<dbReference type="FunFam" id="3.40.250.10:FF:000001">
    <property type="entry name" value="Sulfurtransferase"/>
    <property type="match status" value="1"/>
</dbReference>
<gene>
    <name evidence="11" type="ORF">IHE44_0012296</name>
    <name evidence="10" type="ORF">IHE44_012164</name>
</gene>
<reference evidence="10" key="1">
    <citation type="submission" date="2020-10" db="EMBL/GenBank/DDBJ databases">
        <title>Feather gene expression reveals the developmental basis of iridescence in African starlings.</title>
        <authorList>
            <person name="Rubenstein D.R."/>
        </authorList>
    </citation>
    <scope>NUCLEOTIDE SEQUENCE</scope>
    <source>
        <strain evidence="10">SS15</strain>
        <tissue evidence="10">Liver</tissue>
    </source>
</reference>
<evidence type="ECO:0000256" key="1">
    <source>
        <dbReference type="ARBA" id="ARBA00004305"/>
    </source>
</evidence>
<keyword evidence="5" id="KW-0694">RNA-binding</keyword>
<dbReference type="OrthoDB" id="270167at2759"/>
<dbReference type="GO" id="GO:0003723">
    <property type="term" value="F:RNA binding"/>
    <property type="evidence" value="ECO:0007669"/>
    <property type="project" value="UniProtKB-KW"/>
</dbReference>
<sequence length="532" mass="59327">MARQGLSRALAVRAGRVGAGLRVLDASWYPPKERNARQEFKERHIPGASFFDIEECRDKSSPYDFMLPSESQFADYVGGLGVSNDTHVVVYDGDEVGTFYAPRAWWMFRAFGHKEVSVLNGGFKNWVKEGHPVTAEVTQPTPAVFKARLNRALVKTFDEMVQNVSSLKFQVVDSRPEGRFRGTELDQGLESGHIPGAVNIPFHSFLSETGHEKSIEEIQEIFREKKVDLSKPLTATCRKGVTACQIALAAFLCGKRDVAVYDGSWSEWFHRAPPHYKVSEKCEAQDNAAGTGQKGPDNCTEMTKSSLVWASLSDYQQLGYNLGINLFQGGPLRSRSLMRDSYTPDIFQKATIDPRHWHGKKIHDLGRWYEKYFLDINVQKAMKEKYGGDAASICRVKMKGGSSLLIFNSWRVWGEERSTNDRAACQTISTIEEAAKVPGLKATFREHKCKASDRKVLASQFPTLHSPTPSHATFRGVPRHLRAPLAVLPREAAGLPRSGSHTGNVAAPWDQVLMAETAMCGVGQQERDSFLL</sequence>
<dbReference type="SUPFAM" id="SSF52821">
    <property type="entry name" value="Rhodanese/Cell cycle control phosphatase"/>
    <property type="match status" value="2"/>
</dbReference>
<dbReference type="EMBL" id="JADDUC010000060">
    <property type="protein sequence ID" value="KAG0120650.1"/>
    <property type="molecule type" value="Genomic_DNA"/>
</dbReference>
<evidence type="ECO:0000256" key="5">
    <source>
        <dbReference type="ARBA" id="ARBA00022884"/>
    </source>
</evidence>
<evidence type="ECO:0000256" key="3">
    <source>
        <dbReference type="ARBA" id="ARBA00022679"/>
    </source>
</evidence>
<dbReference type="PROSITE" id="PS50206">
    <property type="entry name" value="RHODANESE_3"/>
    <property type="match status" value="2"/>
</dbReference>
<evidence type="ECO:0000313" key="12">
    <source>
        <dbReference type="Proteomes" id="UP000618051"/>
    </source>
</evidence>
<dbReference type="PROSITE" id="PS00683">
    <property type="entry name" value="RHODANESE_2"/>
    <property type="match status" value="1"/>
</dbReference>
<keyword evidence="6" id="KW-0496">Mitochondrion</keyword>
<comment type="subcellular location">
    <subcellularLocation>
        <location evidence="1">Mitochondrion matrix</location>
    </subcellularLocation>
</comment>
<keyword evidence="4" id="KW-0677">Repeat</keyword>
<evidence type="ECO:0000256" key="6">
    <source>
        <dbReference type="ARBA" id="ARBA00023128"/>
    </source>
</evidence>
<dbReference type="CDD" id="cd01449">
    <property type="entry name" value="TST_Repeat_2"/>
    <property type="match status" value="1"/>
</dbReference>
<evidence type="ECO:0000256" key="4">
    <source>
        <dbReference type="ARBA" id="ARBA00022737"/>
    </source>
</evidence>
<keyword evidence="3 8" id="KW-0808">Transferase</keyword>
<organism evidence="10">
    <name type="scientific">Lamprotornis superbus</name>
    <dbReference type="NCBI Taxonomy" id="245042"/>
    <lineage>
        <taxon>Eukaryota</taxon>
        <taxon>Metazoa</taxon>
        <taxon>Chordata</taxon>
        <taxon>Craniata</taxon>
        <taxon>Vertebrata</taxon>
        <taxon>Euteleostomi</taxon>
        <taxon>Archelosauria</taxon>
        <taxon>Archosauria</taxon>
        <taxon>Dinosauria</taxon>
        <taxon>Saurischia</taxon>
        <taxon>Theropoda</taxon>
        <taxon>Coelurosauria</taxon>
        <taxon>Aves</taxon>
        <taxon>Neognathae</taxon>
        <taxon>Neoaves</taxon>
        <taxon>Telluraves</taxon>
        <taxon>Australaves</taxon>
        <taxon>Passeriformes</taxon>
        <taxon>Sturnidae</taxon>
        <taxon>Lamprotornis</taxon>
    </lineage>
</organism>
<comment type="subunit">
    <text evidence="2">Monomer.</text>
</comment>
<feature type="domain" description="Rhodanese" evidence="9">
    <location>
        <begin position="168"/>
        <end position="277"/>
    </location>
</feature>
<dbReference type="InterPro" id="IPR036873">
    <property type="entry name" value="Rhodanese-like_dom_sf"/>
</dbReference>
<dbReference type="AlphaFoldDB" id="A0A835NUW1"/>
<dbReference type="PANTHER" id="PTHR11364:SF6">
    <property type="entry name" value="THIOSULFATE SULFURTRANSFERASE"/>
    <property type="match status" value="1"/>
</dbReference>
<dbReference type="EMBL" id="JADDUC020000005">
    <property type="protein sequence ID" value="KAI1239184.1"/>
    <property type="molecule type" value="Genomic_DNA"/>
</dbReference>
<dbReference type="Pfam" id="PF00581">
    <property type="entry name" value="Rhodanese"/>
    <property type="match status" value="2"/>
</dbReference>
<reference evidence="11" key="3">
    <citation type="submission" date="2022-01" db="EMBL/GenBank/DDBJ databases">
        <authorList>
            <person name="Rubenstein D.R."/>
        </authorList>
    </citation>
    <scope>NUCLEOTIDE SEQUENCE</scope>
    <source>
        <strain evidence="11">SS15</strain>
        <tissue evidence="11">Liver</tissue>
    </source>
</reference>
<evidence type="ECO:0000313" key="10">
    <source>
        <dbReference type="EMBL" id="KAG0120650.1"/>
    </source>
</evidence>
<protein>
    <recommendedName>
        <fullName evidence="8">Sulfurtransferase</fullName>
    </recommendedName>
</protein>
<comment type="caution">
    <text evidence="10">The sequence shown here is derived from an EMBL/GenBank/DDBJ whole genome shotgun (WGS) entry which is preliminary data.</text>
</comment>